<dbReference type="EMBL" id="JAPOHD010000009">
    <property type="protein sequence ID" value="MCY1719667.1"/>
    <property type="molecule type" value="Genomic_DNA"/>
</dbReference>
<evidence type="ECO:0000256" key="1">
    <source>
        <dbReference type="SAM" id="SignalP"/>
    </source>
</evidence>
<dbReference type="RefSeq" id="WP_343332004.1">
    <property type="nucleotide sequence ID" value="NZ_JAPOHD010000009.1"/>
</dbReference>
<name>A0A9X3J589_9BACT</name>
<feature type="chain" id="PRO_5040926989" description="Outer membrane protein beta-barrel domain-containing protein" evidence="1">
    <location>
        <begin position="20"/>
        <end position="198"/>
    </location>
</feature>
<feature type="signal peptide" evidence="1">
    <location>
        <begin position="1"/>
        <end position="19"/>
    </location>
</feature>
<sequence>MRSLVLFILFCTMAVSTQAQWSYKDRYKVKHFLYTSGDVIMGQSYGGNLGLSYVYNNKHTINVGFAATNKVGQPLPEEYLKSGEELISTSSNEAFQNFEDLHIMIGQIFYVNKKIRILLQGGPGISTHRNPIFEVTDHQYSHKMQTTKKLCLVVNPKLELPFCCSLGFSAGPLLVLNNYKNYFGVGIGLMYGITREKS</sequence>
<proteinExistence type="predicted"/>
<keyword evidence="3" id="KW-1185">Reference proteome</keyword>
<evidence type="ECO:0008006" key="4">
    <source>
        <dbReference type="Google" id="ProtNLM"/>
    </source>
</evidence>
<evidence type="ECO:0000313" key="3">
    <source>
        <dbReference type="Proteomes" id="UP001145087"/>
    </source>
</evidence>
<evidence type="ECO:0000313" key="2">
    <source>
        <dbReference type="EMBL" id="MCY1719667.1"/>
    </source>
</evidence>
<dbReference type="Proteomes" id="UP001145087">
    <property type="component" value="Unassembled WGS sequence"/>
</dbReference>
<reference evidence="2" key="1">
    <citation type="submission" date="2022-11" db="EMBL/GenBank/DDBJ databases">
        <title>Marilongibacter aestuarii gen. nov., sp. nov., isolated from tidal flat sediment.</title>
        <authorList>
            <person name="Jiayan W."/>
        </authorList>
    </citation>
    <scope>NUCLEOTIDE SEQUENCE</scope>
    <source>
        <strain evidence="2">Z1-6</strain>
    </source>
</reference>
<gene>
    <name evidence="2" type="ORF">OU798_04900</name>
</gene>
<comment type="caution">
    <text evidence="2">The sequence shown here is derived from an EMBL/GenBank/DDBJ whole genome shotgun (WGS) entry which is preliminary data.</text>
</comment>
<accession>A0A9X3J589</accession>
<organism evidence="2 3">
    <name type="scientific">Draconibacterium aestuarii</name>
    <dbReference type="NCBI Taxonomy" id="2998507"/>
    <lineage>
        <taxon>Bacteria</taxon>
        <taxon>Pseudomonadati</taxon>
        <taxon>Bacteroidota</taxon>
        <taxon>Bacteroidia</taxon>
        <taxon>Marinilabiliales</taxon>
        <taxon>Prolixibacteraceae</taxon>
        <taxon>Draconibacterium</taxon>
    </lineage>
</organism>
<keyword evidence="1" id="KW-0732">Signal</keyword>
<protein>
    <recommendedName>
        <fullName evidence="4">Outer membrane protein beta-barrel domain-containing protein</fullName>
    </recommendedName>
</protein>
<dbReference type="AlphaFoldDB" id="A0A9X3J589"/>